<feature type="transmembrane region" description="Helical" evidence="1">
    <location>
        <begin position="79"/>
        <end position="99"/>
    </location>
</feature>
<evidence type="ECO:0000313" key="3">
    <source>
        <dbReference type="Proteomes" id="UP000193648"/>
    </source>
</evidence>
<reference evidence="2 3" key="1">
    <citation type="submission" date="2016-07" db="EMBL/GenBank/DDBJ databases">
        <title>Pervasive Adenine N6-methylation of Active Genes in Fungi.</title>
        <authorList>
            <consortium name="DOE Joint Genome Institute"/>
            <person name="Mondo S.J."/>
            <person name="Dannebaum R.O."/>
            <person name="Kuo R.C."/>
            <person name="Labutti K."/>
            <person name="Haridas S."/>
            <person name="Kuo A."/>
            <person name="Salamov A."/>
            <person name="Ahrendt S.R."/>
            <person name="Lipzen A."/>
            <person name="Sullivan W."/>
            <person name="Andreopoulos W.B."/>
            <person name="Clum A."/>
            <person name="Lindquist E."/>
            <person name="Daum C."/>
            <person name="Ramamoorthy G.K."/>
            <person name="Gryganskyi A."/>
            <person name="Culley D."/>
            <person name="Magnuson J.K."/>
            <person name="James T.Y."/>
            <person name="O'Malley M.A."/>
            <person name="Stajich J.E."/>
            <person name="Spatafora J.W."/>
            <person name="Visel A."/>
            <person name="Grigoriev I.V."/>
        </authorList>
    </citation>
    <scope>NUCLEOTIDE SEQUENCE [LARGE SCALE GENOMIC DNA]</scope>
    <source>
        <strain evidence="2 3">NRRL 3116</strain>
    </source>
</reference>
<dbReference type="GeneID" id="33561698"/>
<feature type="transmembrane region" description="Helical" evidence="1">
    <location>
        <begin position="17"/>
        <end position="40"/>
    </location>
</feature>
<dbReference type="InParanoid" id="A0A1Y2GB09"/>
<dbReference type="EMBL" id="MCFF01000056">
    <property type="protein sequence ID" value="ORZ04607.1"/>
    <property type="molecule type" value="Genomic_DNA"/>
</dbReference>
<name>A0A1Y2GB09_9FUNG</name>
<evidence type="ECO:0000313" key="2">
    <source>
        <dbReference type="EMBL" id="ORZ04607.1"/>
    </source>
</evidence>
<organism evidence="2 3">
    <name type="scientific">Lobosporangium transversale</name>
    <dbReference type="NCBI Taxonomy" id="64571"/>
    <lineage>
        <taxon>Eukaryota</taxon>
        <taxon>Fungi</taxon>
        <taxon>Fungi incertae sedis</taxon>
        <taxon>Mucoromycota</taxon>
        <taxon>Mortierellomycotina</taxon>
        <taxon>Mortierellomycetes</taxon>
        <taxon>Mortierellales</taxon>
        <taxon>Mortierellaceae</taxon>
        <taxon>Lobosporangium</taxon>
    </lineage>
</organism>
<comment type="caution">
    <text evidence="2">The sequence shown here is derived from an EMBL/GenBank/DDBJ whole genome shotgun (WGS) entry which is preliminary data.</text>
</comment>
<sequence length="103" mass="12217">MQFLQQQLYTEEQKNSFCTVCICCTLVLAVLGQNFFFFALNENKNSWRTSELLSSLFTFLHHSYILILISYHYHSIKSTIQFLFPFLSFLFIPLINIFCSCYD</sequence>
<keyword evidence="1" id="KW-1133">Transmembrane helix</keyword>
<dbReference type="RefSeq" id="XP_021876653.1">
    <property type="nucleotide sequence ID" value="XM_022019854.1"/>
</dbReference>
<keyword evidence="3" id="KW-1185">Reference proteome</keyword>
<gene>
    <name evidence="2" type="ORF">BCR41DRAFT_197010</name>
</gene>
<keyword evidence="1" id="KW-0472">Membrane</keyword>
<evidence type="ECO:0000256" key="1">
    <source>
        <dbReference type="SAM" id="Phobius"/>
    </source>
</evidence>
<dbReference type="AlphaFoldDB" id="A0A1Y2GB09"/>
<dbReference type="Proteomes" id="UP000193648">
    <property type="component" value="Unassembled WGS sequence"/>
</dbReference>
<accession>A0A1Y2GB09</accession>
<keyword evidence="1" id="KW-0812">Transmembrane</keyword>
<protein>
    <submittedName>
        <fullName evidence="2">Uncharacterized protein</fullName>
    </submittedName>
</protein>
<proteinExistence type="predicted"/>